<feature type="coiled-coil region" evidence="5">
    <location>
        <begin position="934"/>
        <end position="980"/>
    </location>
</feature>
<feature type="compositionally biased region" description="Low complexity" evidence="6">
    <location>
        <begin position="409"/>
        <end position="421"/>
    </location>
</feature>
<dbReference type="InterPro" id="IPR037772">
    <property type="entry name" value="C2_Freud"/>
</dbReference>
<feature type="compositionally biased region" description="Low complexity" evidence="6">
    <location>
        <begin position="523"/>
        <end position="538"/>
    </location>
</feature>
<reference evidence="8" key="1">
    <citation type="submission" date="2023-08" db="EMBL/GenBank/DDBJ databases">
        <authorList>
            <person name="Alioto T."/>
            <person name="Alioto T."/>
            <person name="Gomez Garrido J."/>
        </authorList>
    </citation>
    <scope>NUCLEOTIDE SEQUENCE</scope>
</reference>
<keyword evidence="4" id="KW-0964">Secreted</keyword>
<dbReference type="SUPFAM" id="SSF49723">
    <property type="entry name" value="Lipase/lipooxygenase domain (PLAT/LH2 domain)"/>
    <property type="match status" value="1"/>
</dbReference>
<comment type="subcellular location">
    <subcellularLocation>
        <location evidence="1">Secreted</location>
    </subcellularLocation>
</comment>
<dbReference type="GO" id="GO:0005576">
    <property type="term" value="C:extracellular region"/>
    <property type="evidence" value="ECO:0007669"/>
    <property type="project" value="UniProtKB-SubCell"/>
</dbReference>
<feature type="region of interest" description="Disordered" evidence="6">
    <location>
        <begin position="114"/>
        <end position="345"/>
    </location>
</feature>
<feature type="region of interest" description="Disordered" evidence="6">
    <location>
        <begin position="508"/>
        <end position="577"/>
    </location>
</feature>
<dbReference type="SMART" id="SM00239">
    <property type="entry name" value="C2"/>
    <property type="match status" value="1"/>
</dbReference>
<evidence type="ECO:0000313" key="9">
    <source>
        <dbReference type="Proteomes" id="UP001162480"/>
    </source>
</evidence>
<feature type="compositionally biased region" description="Basic and acidic residues" evidence="6">
    <location>
        <begin position="314"/>
        <end position="323"/>
    </location>
</feature>
<dbReference type="CDD" id="cd08690">
    <property type="entry name" value="C2_Freud-1"/>
    <property type="match status" value="1"/>
</dbReference>
<dbReference type="InterPro" id="IPR013818">
    <property type="entry name" value="Lipase"/>
</dbReference>
<dbReference type="Gene3D" id="2.60.60.20">
    <property type="entry name" value="PLAT/LH2 domain"/>
    <property type="match status" value="1"/>
</dbReference>
<proteinExistence type="inferred from homology"/>
<evidence type="ECO:0000256" key="5">
    <source>
        <dbReference type="SAM" id="Coils"/>
    </source>
</evidence>
<dbReference type="InterPro" id="IPR039725">
    <property type="entry name" value="CC2D1A/B"/>
</dbReference>
<feature type="compositionally biased region" description="Basic and acidic residues" evidence="6">
    <location>
        <begin position="422"/>
        <end position="433"/>
    </location>
</feature>
<evidence type="ECO:0000259" key="7">
    <source>
        <dbReference type="PROSITE" id="PS50004"/>
    </source>
</evidence>
<dbReference type="GO" id="GO:0001227">
    <property type="term" value="F:DNA-binding transcription repressor activity, RNA polymerase II-specific"/>
    <property type="evidence" value="ECO:0007669"/>
    <property type="project" value="InterPro"/>
</dbReference>
<feature type="compositionally biased region" description="Basic and acidic residues" evidence="6">
    <location>
        <begin position="180"/>
        <end position="197"/>
    </location>
</feature>
<dbReference type="InterPro" id="IPR033906">
    <property type="entry name" value="Lipase_N"/>
</dbReference>
<comment type="similarity">
    <text evidence="2">Belongs to the CC2D1 family.</text>
</comment>
<dbReference type="Gene3D" id="2.60.40.150">
    <property type="entry name" value="C2 domain"/>
    <property type="match status" value="1"/>
</dbReference>
<dbReference type="InterPro" id="IPR029058">
    <property type="entry name" value="AB_hydrolase_fold"/>
</dbReference>
<dbReference type="Gene3D" id="3.40.50.1820">
    <property type="entry name" value="alpha/beta hydrolase"/>
    <property type="match status" value="1"/>
</dbReference>
<name>A0AA36B4W3_OCTVU</name>
<dbReference type="InterPro" id="IPR036392">
    <property type="entry name" value="PLAT/LH2_dom_sf"/>
</dbReference>
<dbReference type="PROSITE" id="PS50004">
    <property type="entry name" value="C2"/>
    <property type="match status" value="1"/>
</dbReference>
<comment type="similarity">
    <text evidence="3">Belongs to the AB hydrolase superfamily. Lipase family.</text>
</comment>
<dbReference type="InterPro" id="IPR000734">
    <property type="entry name" value="TAG_lipase"/>
</dbReference>
<dbReference type="Proteomes" id="UP001162480">
    <property type="component" value="Chromosome 8"/>
</dbReference>
<dbReference type="GO" id="GO:0006629">
    <property type="term" value="P:lipid metabolic process"/>
    <property type="evidence" value="ECO:0007669"/>
    <property type="project" value="InterPro"/>
</dbReference>
<dbReference type="GO" id="GO:0016298">
    <property type="term" value="F:lipase activity"/>
    <property type="evidence" value="ECO:0007669"/>
    <property type="project" value="InterPro"/>
</dbReference>
<dbReference type="SMART" id="SM00685">
    <property type="entry name" value="DM14"/>
    <property type="match status" value="4"/>
</dbReference>
<feature type="coiled-coil region" evidence="5">
    <location>
        <begin position="580"/>
        <end position="607"/>
    </location>
</feature>
<dbReference type="SUPFAM" id="SSF53474">
    <property type="entry name" value="alpha/beta-Hydrolases"/>
    <property type="match status" value="1"/>
</dbReference>
<gene>
    <name evidence="8" type="ORF">OCTVUL_1B026511</name>
</gene>
<dbReference type="InterPro" id="IPR035892">
    <property type="entry name" value="C2_domain_sf"/>
</dbReference>
<sequence>MPTKKKQTDGPRKGAHLMDQFGLGVDTKEFESMLQGNFDDDDDGDDADILAELAALDGDVSPPKVTRNKGIVTLSDINKMAAESMQDIPSDEEMSENEDPELLKELNELMSDTSIPTLAPTIPVSTSDQLPVSRPAVHQQPSSPSPDSVTLLKDRMSMYTSALSNTDESSKKRRLTRGIKTLEELLKDAKAGRKISEDSIPPPVSVRKKEPSSVKTQDQPIPVQVQPPLPERNNVPRQEESPIRSAAPALPPRNIVEKPPGQPPIGAVPVLPPLPPKSSHDTARSPAQSPSSSSSSMPSTHRPQPPPPQQPKPVRVDQMKHPIPESSGANSTHNMLCERRDQYKSAAMVAKKSGDISTATKYAHVAKQFENVIKALVESKPIDLSKMPPPPPGYKGSTQFQTPTNNNISSQSGHVSQGSSVKEVDSSSTKEEIPNLSPSALKKLYKTPDAPSSVEDALQQRMNKYRTVEEEAKKSGNGGKARRMGRIAKEYENAIKMYKAGKTVNFEELPTPPGFPPIPVNDSKPPSSSTSSSSVTSSNMKQAPMKPPAHPPVAKQQPASQQELSEQEIRKRAFARRSISSRQEQHIAFLKERMAEYRQAAIQARKNQNMELAKAYLRQVKGFEPMIEAAEGGLPVDLSKVPPPLISDEDREQKFVFVNPEDCTLSGDREEVFKKLRDSLVSQIQMCSTNNKHFTKLGDVLSASRFQTLEQSCIKDLDSLKNALHHGDPVPRFHYETTTFSMVKCNTDLGDNDFELIVVRGINYNPPSSYSPKDLDTYVKFEFPFPADDPQVHTIETVKNTDSPEYNESVRLQINRKSRAMLRIFEKKSLKFEVFYRRGFLKSDKVLGTVNIKLQSLESKCTIHDSYDLMDGRKSVGGKLEVKLRLRDPLKNKQVEEMKEKILIIDQFLRKKTDANVSANATATVNQKSGTVSMEVLRFEKQQLDKQISHLRDNLNQSQLLALTNKSKLLQEKLLREQENFKTKGADYWKAYIAHIENDMKSYAVEAQVLAKRGDIQKAHVMMTKKKLVEKEIAALKSLLVSIHVAALGNEYAFQRRPDGYAHVADEVLPYASSEVVDDELQFVDVAVEDLAGLTLDMHPHAVVSGVKEMFKFIAIILLFGVLSSARIISKRSSACYGKLGCLSTDGFFSIWRPINFLPQSRKDVNTQFRLYTRLNKAEDTLVRADFPLTLTVSHFNDSKPTKFLVHGFTDNGFKPWLLHMKDEFLKYGDLNVFIVDWGSGSKPPYVQATGNTRLVGAEIAYLVKFLEKTTKFKRADAHVIGHSLGSHIAGYAGARLPGLGRITGLDPAGPYFEGTPKMVRLDSSDATFVDTIHSDARNILRLGFGMDDACGHVDYYPNGGNHQPGCSKDPVTFLVTNGIEGGLTKFVACDHMRAVHYFSESINSKCGFLSFKCNTYEDFQAQKCSPVAGAHMGLHADQYIPPKGETNVKMFLETSDTGPFCLMHYKINLRIGASIYRGNIAEGILYVQLVGSDSKTGVIQITDGNIKLDPKKNFSFLVKNKQNLGELVEMKLKWKYEKNLFKPWTWISNPPKSLSVFKLEVTDEKAVRKTFCHTIYTNINHDYLQSFKLSKSC</sequence>
<evidence type="ECO:0000313" key="8">
    <source>
        <dbReference type="EMBL" id="CAI9726707.1"/>
    </source>
</evidence>
<feature type="compositionally biased region" description="Polar residues" evidence="6">
    <location>
        <begin position="396"/>
        <end position="408"/>
    </location>
</feature>
<feature type="region of interest" description="Disordered" evidence="6">
    <location>
        <begin position="383"/>
        <end position="485"/>
    </location>
</feature>
<protein>
    <submittedName>
        <fullName evidence="8">Coiled-coil and C2 domain-containing protein 1-like isoform X1</fullName>
    </submittedName>
</protein>
<evidence type="ECO:0000256" key="2">
    <source>
        <dbReference type="ARBA" id="ARBA00010672"/>
    </source>
</evidence>
<evidence type="ECO:0000256" key="4">
    <source>
        <dbReference type="ARBA" id="ARBA00022525"/>
    </source>
</evidence>
<organism evidence="8 9">
    <name type="scientific">Octopus vulgaris</name>
    <name type="common">Common octopus</name>
    <dbReference type="NCBI Taxonomy" id="6645"/>
    <lineage>
        <taxon>Eukaryota</taxon>
        <taxon>Metazoa</taxon>
        <taxon>Spiralia</taxon>
        <taxon>Lophotrochozoa</taxon>
        <taxon>Mollusca</taxon>
        <taxon>Cephalopoda</taxon>
        <taxon>Coleoidea</taxon>
        <taxon>Octopodiformes</taxon>
        <taxon>Octopoda</taxon>
        <taxon>Incirrata</taxon>
        <taxon>Octopodidae</taxon>
        <taxon>Octopus</taxon>
    </lineage>
</organism>
<accession>A0AA36B4W3</accession>
<dbReference type="PANTHER" id="PTHR13076">
    <property type="entry name" value="COILED-COIL AND C2 DOMAIN-CONTAINING PROTEIN 1-LIKE"/>
    <property type="match status" value="1"/>
</dbReference>
<dbReference type="InterPro" id="IPR006608">
    <property type="entry name" value="CC2D1A/B_DM14"/>
</dbReference>
<feature type="domain" description="C2" evidence="7">
    <location>
        <begin position="734"/>
        <end position="867"/>
    </location>
</feature>
<dbReference type="SUPFAM" id="SSF49562">
    <property type="entry name" value="C2 domain (Calcium/lipid-binding domain, CaLB)"/>
    <property type="match status" value="1"/>
</dbReference>
<evidence type="ECO:0000256" key="1">
    <source>
        <dbReference type="ARBA" id="ARBA00004613"/>
    </source>
</evidence>
<dbReference type="Pfam" id="PF21528">
    <property type="entry name" value="CC2D1A-B_DM14"/>
    <property type="match status" value="4"/>
</dbReference>
<feature type="compositionally biased region" description="Low complexity" evidence="6">
    <location>
        <begin position="285"/>
        <end position="299"/>
    </location>
</feature>
<feature type="compositionally biased region" description="Pro residues" evidence="6">
    <location>
        <begin position="510"/>
        <end position="519"/>
    </location>
</feature>
<evidence type="ECO:0000256" key="6">
    <source>
        <dbReference type="SAM" id="MobiDB-lite"/>
    </source>
</evidence>
<dbReference type="PRINTS" id="PR00821">
    <property type="entry name" value="TAGLIPASE"/>
</dbReference>
<dbReference type="PANTHER" id="PTHR13076:SF9">
    <property type="entry name" value="COILED-COIL AND C2 DOMAIN-CONTAINING PROTEIN 1-LIKE"/>
    <property type="match status" value="1"/>
</dbReference>
<evidence type="ECO:0000256" key="3">
    <source>
        <dbReference type="ARBA" id="ARBA00010701"/>
    </source>
</evidence>
<dbReference type="CDD" id="cd00707">
    <property type="entry name" value="Pancreat_lipase_like"/>
    <property type="match status" value="1"/>
</dbReference>
<dbReference type="InterPro" id="IPR000008">
    <property type="entry name" value="C2_dom"/>
</dbReference>
<feature type="compositionally biased region" description="Polar residues" evidence="6">
    <location>
        <begin position="139"/>
        <end position="148"/>
    </location>
</feature>
<dbReference type="Pfam" id="PF00168">
    <property type="entry name" value="C2"/>
    <property type="match status" value="1"/>
</dbReference>
<dbReference type="Pfam" id="PF00151">
    <property type="entry name" value="Lipase"/>
    <property type="match status" value="1"/>
</dbReference>
<dbReference type="FunFam" id="3.40.50.1820:FF:000033">
    <property type="entry name" value="Pancreatic triacylglycerol lipase"/>
    <property type="match status" value="1"/>
</dbReference>
<dbReference type="EMBL" id="OX597821">
    <property type="protein sequence ID" value="CAI9726707.1"/>
    <property type="molecule type" value="Genomic_DNA"/>
</dbReference>
<keyword evidence="5" id="KW-0175">Coiled coil</keyword>
<keyword evidence="9" id="KW-1185">Reference proteome</keyword>
<feature type="compositionally biased region" description="Polar residues" evidence="6">
    <location>
        <begin position="158"/>
        <end position="167"/>
    </location>
</feature>